<reference evidence="2" key="1">
    <citation type="submission" date="2018-05" db="EMBL/GenBank/DDBJ databases">
        <authorList>
            <person name="Lanie J.A."/>
            <person name="Ng W.-L."/>
            <person name="Kazmierczak K.M."/>
            <person name="Andrzejewski T.M."/>
            <person name="Davidsen T.M."/>
            <person name="Wayne K.J."/>
            <person name="Tettelin H."/>
            <person name="Glass J.I."/>
            <person name="Rusch D."/>
            <person name="Podicherti R."/>
            <person name="Tsui H.-C.T."/>
            <person name="Winkler M.E."/>
        </authorList>
    </citation>
    <scope>NUCLEOTIDE SEQUENCE</scope>
</reference>
<feature type="non-terminal residue" evidence="2">
    <location>
        <position position="57"/>
    </location>
</feature>
<protein>
    <submittedName>
        <fullName evidence="2">Uncharacterized protein</fullName>
    </submittedName>
</protein>
<proteinExistence type="predicted"/>
<evidence type="ECO:0000313" key="2">
    <source>
        <dbReference type="EMBL" id="SVE17537.1"/>
    </source>
</evidence>
<dbReference type="AlphaFoldDB" id="A0A383BBP7"/>
<name>A0A383BBP7_9ZZZZ</name>
<keyword evidence="1" id="KW-0812">Transmembrane</keyword>
<gene>
    <name evidence="2" type="ORF">METZ01_LOCUS470391</name>
</gene>
<sequence>MGNDIKSGVGYLIPLSAVIGFVAVIVTGNYLLSILIPLAGILVWFIYMKIMEVPVPD</sequence>
<organism evidence="2">
    <name type="scientific">marine metagenome</name>
    <dbReference type="NCBI Taxonomy" id="408172"/>
    <lineage>
        <taxon>unclassified sequences</taxon>
        <taxon>metagenomes</taxon>
        <taxon>ecological metagenomes</taxon>
    </lineage>
</organism>
<keyword evidence="1" id="KW-0472">Membrane</keyword>
<dbReference type="EMBL" id="UINC01199219">
    <property type="protein sequence ID" value="SVE17537.1"/>
    <property type="molecule type" value="Genomic_DNA"/>
</dbReference>
<accession>A0A383BBP7</accession>
<keyword evidence="1" id="KW-1133">Transmembrane helix</keyword>
<feature type="transmembrane region" description="Helical" evidence="1">
    <location>
        <begin position="12"/>
        <end position="45"/>
    </location>
</feature>
<evidence type="ECO:0000256" key="1">
    <source>
        <dbReference type="SAM" id="Phobius"/>
    </source>
</evidence>